<reference evidence="3 4" key="1">
    <citation type="submission" date="2016-12" db="EMBL/GenBank/DDBJ databases">
        <authorList>
            <person name="Song W.-J."/>
            <person name="Kurnit D.M."/>
        </authorList>
    </citation>
    <scope>NUCLEOTIDE SEQUENCE [LARGE SCALE GENOMIC DNA]</scope>
    <source>
        <strain evidence="3 4">175</strain>
    </source>
</reference>
<gene>
    <name evidence="3" type="ORF">SAMN02949497_2592</name>
</gene>
<evidence type="ECO:0000313" key="3">
    <source>
        <dbReference type="EMBL" id="SMF95239.1"/>
    </source>
</evidence>
<dbReference type="EMBL" id="FXAM01000001">
    <property type="protein sequence ID" value="SMF95239.1"/>
    <property type="molecule type" value="Genomic_DNA"/>
</dbReference>
<protein>
    <submittedName>
        <fullName evidence="3">CRISPR-associated protein Cmr1</fullName>
    </submittedName>
</protein>
<dbReference type="GO" id="GO:0051607">
    <property type="term" value="P:defense response to virus"/>
    <property type="evidence" value="ECO:0007669"/>
    <property type="project" value="UniProtKB-KW"/>
</dbReference>
<sequence>MFEVKKKTIEAEFELVTPAFIGGADQDRAELRPPSIKGALRFWWRALRWGEFYRNSERNEAQALRELHQTEAALFGAAMDSEQNHGQGLFLIKVTQRPKSLKFTENENISPGYQYLLGMGLFQKEGIRRGVVLGNFYVHLLFKKGSDKYQMEIADSLCALGMFGGLGSRSRRGIGSVNLRKLAINGELQPQMVPADEDGYMKQVERLFGKAYGESPPFTAFSPESRVDISIHAGSYKGCARSWQDALSRIGDDFQLYRSYRIEKAKRNFEDDHNLVLKVANLNKVYRAPRRMVFGLPHNYFYSSVNANVELNPVHSKKNHIMVLTKEGRSRRSSPFFIHIHKFGAGKFCAVQMVIPACFLPAGDRLEYSVKKRAVCNVTPTPDWKCITDYLDRFGTPWRFPK</sequence>
<organism evidence="3 4">
    <name type="scientific">Methylomagnum ishizawai</name>
    <dbReference type="NCBI Taxonomy" id="1760988"/>
    <lineage>
        <taxon>Bacteria</taxon>
        <taxon>Pseudomonadati</taxon>
        <taxon>Pseudomonadota</taxon>
        <taxon>Gammaproteobacteria</taxon>
        <taxon>Methylococcales</taxon>
        <taxon>Methylococcaceae</taxon>
        <taxon>Methylomagnum</taxon>
    </lineage>
</organism>
<dbReference type="OrthoDB" id="190500at2"/>
<dbReference type="InterPro" id="IPR007522">
    <property type="entry name" value="CRISPR-assoc_prot_TM1795"/>
</dbReference>
<dbReference type="NCBIfam" id="TIGR01894">
    <property type="entry name" value="cas_TM1795_cmr1"/>
    <property type="match status" value="1"/>
</dbReference>
<proteinExistence type="predicted"/>
<dbReference type="Proteomes" id="UP000192923">
    <property type="component" value="Unassembled WGS sequence"/>
</dbReference>
<evidence type="ECO:0000256" key="1">
    <source>
        <dbReference type="ARBA" id="ARBA00023118"/>
    </source>
</evidence>
<dbReference type="InterPro" id="IPR005537">
    <property type="entry name" value="RAMP_III_fam"/>
</dbReference>
<accession>A0A1Y6CX39</accession>
<keyword evidence="1" id="KW-0051">Antiviral defense</keyword>
<evidence type="ECO:0000313" key="4">
    <source>
        <dbReference type="Proteomes" id="UP000192923"/>
    </source>
</evidence>
<dbReference type="RefSeq" id="WP_085213300.1">
    <property type="nucleotide sequence ID" value="NZ_FXAM01000001.1"/>
</dbReference>
<dbReference type="Pfam" id="PF03787">
    <property type="entry name" value="RAMPs"/>
    <property type="match status" value="1"/>
</dbReference>
<dbReference type="STRING" id="1760988.SAMN02949497_2592"/>
<feature type="domain" description="CRISPR type III-associated protein" evidence="2">
    <location>
        <begin position="12"/>
        <end position="177"/>
    </location>
</feature>
<dbReference type="AlphaFoldDB" id="A0A1Y6CX39"/>
<keyword evidence="4" id="KW-1185">Reference proteome</keyword>
<name>A0A1Y6CX39_9GAMM</name>
<evidence type="ECO:0000259" key="2">
    <source>
        <dbReference type="Pfam" id="PF03787"/>
    </source>
</evidence>